<keyword evidence="1" id="KW-0812">Transmembrane</keyword>
<name>L0HK50_METFS</name>
<dbReference type="Proteomes" id="UP000010824">
    <property type="component" value="Chromosome"/>
</dbReference>
<keyword evidence="1" id="KW-0472">Membrane</keyword>
<dbReference type="EMBL" id="CP003167">
    <property type="protein sequence ID" value="AGB03673.1"/>
    <property type="molecule type" value="Genomic_DNA"/>
</dbReference>
<reference evidence="3" key="1">
    <citation type="submission" date="2011-12" db="EMBL/GenBank/DDBJ databases">
        <title>Complete sequence of Methanoregula formicicum SMSP.</title>
        <authorList>
            <person name="Lucas S."/>
            <person name="Han J."/>
            <person name="Lapidus A."/>
            <person name="Cheng J.-F."/>
            <person name="Goodwin L."/>
            <person name="Pitluck S."/>
            <person name="Peters L."/>
            <person name="Ovchinnikova G."/>
            <person name="Teshima H."/>
            <person name="Detter J.C."/>
            <person name="Han C."/>
            <person name="Tapia R."/>
            <person name="Land M."/>
            <person name="Hauser L."/>
            <person name="Kyrpides N."/>
            <person name="Ivanova N."/>
            <person name="Pagani I."/>
            <person name="Imachi H."/>
            <person name="Tamaki H."/>
            <person name="Sekiguchi Y."/>
            <person name="Kamagata Y."/>
            <person name="Cadillo-Quiroz H."/>
            <person name="Zinder S."/>
            <person name="Liu W.-T."/>
            <person name="Woyke T."/>
        </authorList>
    </citation>
    <scope>NUCLEOTIDE SEQUENCE [LARGE SCALE GENOMIC DNA]</scope>
    <source>
        <strain evidence="3">DSM 22288 / NBRC 105244 / SMSP</strain>
    </source>
</reference>
<sequence precursor="true">MTGLLEKRGLILFCLIAAILLAAAILAFQATGPQGIEERFHSAAGLSFEEHGEDAGHGEDGGAGFAIEGNPLLYGILLCCLALGCAALYYHYRI</sequence>
<dbReference type="RefSeq" id="WP_015286635.1">
    <property type="nucleotide sequence ID" value="NC_019943.1"/>
</dbReference>
<keyword evidence="3" id="KW-1185">Reference proteome</keyword>
<dbReference type="KEGG" id="mfo:Metfor_2685"/>
<evidence type="ECO:0000313" key="3">
    <source>
        <dbReference type="Proteomes" id="UP000010824"/>
    </source>
</evidence>
<keyword evidence="1" id="KW-1133">Transmembrane helix</keyword>
<dbReference type="HOGENOM" id="CLU_186524_0_0_2"/>
<accession>L0HK50</accession>
<dbReference type="GeneID" id="14308468"/>
<reference evidence="2 3" key="2">
    <citation type="journal article" date="2014" name="Genome Announc.">
        <title>Complete Genome Sequence of Methanoregula formicica SMSPT, a Mesophilic Hydrogenotrophic Methanogen Isolated from a Methanogenic Upflow Anaerobic Sludge Blanket Reactor.</title>
        <authorList>
            <person name="Yamamoto K."/>
            <person name="Tamaki H."/>
            <person name="Cadillo-Quiroz H."/>
            <person name="Imachi H."/>
            <person name="Kyrpides N."/>
            <person name="Woyke T."/>
            <person name="Goodwin L."/>
            <person name="Zinder S.H."/>
            <person name="Kamagata Y."/>
            <person name="Liu W.T."/>
        </authorList>
    </citation>
    <scope>NUCLEOTIDE SEQUENCE [LARGE SCALE GENOMIC DNA]</scope>
    <source>
        <strain evidence="3">DSM 22288 / NBRC 105244 / SMSP</strain>
    </source>
</reference>
<dbReference type="InParanoid" id="L0HK50"/>
<evidence type="ECO:0000256" key="1">
    <source>
        <dbReference type="SAM" id="Phobius"/>
    </source>
</evidence>
<protein>
    <submittedName>
        <fullName evidence="2">Uncharacterized protein</fullName>
    </submittedName>
</protein>
<dbReference type="STRING" id="593750.Metfor_2685"/>
<gene>
    <name evidence="2" type="ordered locus">Metfor_2685</name>
</gene>
<proteinExistence type="predicted"/>
<dbReference type="AlphaFoldDB" id="L0HK50"/>
<feature type="transmembrane region" description="Helical" evidence="1">
    <location>
        <begin position="72"/>
        <end position="92"/>
    </location>
</feature>
<organism evidence="2 3">
    <name type="scientific">Methanoregula formicica (strain DSM 22288 / NBRC 105244 / SMSP)</name>
    <dbReference type="NCBI Taxonomy" id="593750"/>
    <lineage>
        <taxon>Archaea</taxon>
        <taxon>Methanobacteriati</taxon>
        <taxon>Methanobacteriota</taxon>
        <taxon>Stenosarchaea group</taxon>
        <taxon>Methanomicrobia</taxon>
        <taxon>Methanomicrobiales</taxon>
        <taxon>Methanoregulaceae</taxon>
        <taxon>Methanoregula</taxon>
    </lineage>
</organism>
<evidence type="ECO:0000313" key="2">
    <source>
        <dbReference type="EMBL" id="AGB03673.1"/>
    </source>
</evidence>